<accession>A0A1M5UE31</accession>
<proteinExistence type="predicted"/>
<dbReference type="STRING" id="996342.SAMN05443551_2599"/>
<name>A0A1M5UE31_9RHOB</name>
<dbReference type="AlphaFoldDB" id="A0A1M5UE31"/>
<dbReference type="Proteomes" id="UP000184221">
    <property type="component" value="Unassembled WGS sequence"/>
</dbReference>
<protein>
    <submittedName>
        <fullName evidence="1">Uncharacterized protein</fullName>
    </submittedName>
</protein>
<evidence type="ECO:0000313" key="1">
    <source>
        <dbReference type="EMBL" id="SHH61219.1"/>
    </source>
</evidence>
<gene>
    <name evidence="1" type="ORF">SAMN05443551_2599</name>
</gene>
<reference evidence="1 2" key="1">
    <citation type="submission" date="2016-11" db="EMBL/GenBank/DDBJ databases">
        <authorList>
            <person name="Jaros S."/>
            <person name="Januszkiewicz K."/>
            <person name="Wedrychowicz H."/>
        </authorList>
    </citation>
    <scope>NUCLEOTIDE SEQUENCE [LARGE SCALE GENOMIC DNA]</scope>
    <source>
        <strain evidence="1 2">DSM 29431</strain>
    </source>
</reference>
<sequence>MWVIGRALENLSVSAWDNSVHSSKELGTDRTALGFSKSSTYPFHMLKTGVTELGQKG</sequence>
<organism evidence="1 2">
    <name type="scientific">Marivita hallyeonensis</name>
    <dbReference type="NCBI Taxonomy" id="996342"/>
    <lineage>
        <taxon>Bacteria</taxon>
        <taxon>Pseudomonadati</taxon>
        <taxon>Pseudomonadota</taxon>
        <taxon>Alphaproteobacteria</taxon>
        <taxon>Rhodobacterales</taxon>
        <taxon>Roseobacteraceae</taxon>
        <taxon>Marivita</taxon>
    </lineage>
</organism>
<evidence type="ECO:0000313" key="2">
    <source>
        <dbReference type="Proteomes" id="UP000184221"/>
    </source>
</evidence>
<dbReference type="EMBL" id="FQXC01000003">
    <property type="protein sequence ID" value="SHH61219.1"/>
    <property type="molecule type" value="Genomic_DNA"/>
</dbReference>
<keyword evidence="2" id="KW-1185">Reference proteome</keyword>